<keyword evidence="2" id="KW-1185">Reference proteome</keyword>
<evidence type="ECO:0000313" key="2">
    <source>
        <dbReference type="Proteomes" id="UP000306985"/>
    </source>
</evidence>
<dbReference type="AlphaFoldDB" id="A0A4U6QKW5"/>
<name>A0A4U6QKW5_9ACTN</name>
<sequence length="67" mass="7739">METNDDFEYRPLRIDPSMSRAAAATMLAVRAEFSGWELARVLKYSDGTRRVWLRRKRSPGLLPDLTP</sequence>
<evidence type="ECO:0000313" key="1">
    <source>
        <dbReference type="EMBL" id="TKV60786.1"/>
    </source>
</evidence>
<dbReference type="Proteomes" id="UP000306985">
    <property type="component" value="Unassembled WGS sequence"/>
</dbReference>
<dbReference type="RefSeq" id="WP_137448089.1">
    <property type="nucleotide sequence ID" value="NZ_SZZH01000001.1"/>
</dbReference>
<protein>
    <submittedName>
        <fullName evidence="1">Uncharacterized protein</fullName>
    </submittedName>
</protein>
<dbReference type="Pfam" id="PF18963">
    <property type="entry name" value="DUF5703"/>
    <property type="match status" value="1"/>
</dbReference>
<reference evidence="1 2" key="1">
    <citation type="submission" date="2019-05" db="EMBL/GenBank/DDBJ databases">
        <title>Nakamurella sp. N5BH11, whole genome shotgun sequence.</title>
        <authorList>
            <person name="Tuo L."/>
        </authorList>
    </citation>
    <scope>NUCLEOTIDE SEQUENCE [LARGE SCALE GENOMIC DNA]</scope>
    <source>
        <strain evidence="1 2">N5BH11</strain>
    </source>
</reference>
<accession>A0A4U6QKW5</accession>
<gene>
    <name evidence="1" type="ORF">FDO65_03695</name>
</gene>
<dbReference type="OrthoDB" id="3216149at2"/>
<proteinExistence type="predicted"/>
<organism evidence="1 2">
    <name type="scientific">Nakamurella flava</name>
    <dbReference type="NCBI Taxonomy" id="2576308"/>
    <lineage>
        <taxon>Bacteria</taxon>
        <taxon>Bacillati</taxon>
        <taxon>Actinomycetota</taxon>
        <taxon>Actinomycetes</taxon>
        <taxon>Nakamurellales</taxon>
        <taxon>Nakamurellaceae</taxon>
        <taxon>Nakamurella</taxon>
    </lineage>
</organism>
<comment type="caution">
    <text evidence="1">The sequence shown here is derived from an EMBL/GenBank/DDBJ whole genome shotgun (WGS) entry which is preliminary data.</text>
</comment>
<dbReference type="EMBL" id="SZZH01000001">
    <property type="protein sequence ID" value="TKV60786.1"/>
    <property type="molecule type" value="Genomic_DNA"/>
</dbReference>
<dbReference type="InterPro" id="IPR043758">
    <property type="entry name" value="DUF5703"/>
</dbReference>